<dbReference type="GO" id="GO:0000155">
    <property type="term" value="F:phosphorelay sensor kinase activity"/>
    <property type="evidence" value="ECO:0007669"/>
    <property type="project" value="InterPro"/>
</dbReference>
<gene>
    <name evidence="11" type="ORF">RBB84_16730</name>
</gene>
<proteinExistence type="predicted"/>
<evidence type="ECO:0000256" key="5">
    <source>
        <dbReference type="ARBA" id="ARBA00022741"/>
    </source>
</evidence>
<evidence type="ECO:0000256" key="3">
    <source>
        <dbReference type="ARBA" id="ARBA00022553"/>
    </source>
</evidence>
<evidence type="ECO:0000256" key="6">
    <source>
        <dbReference type="ARBA" id="ARBA00022777"/>
    </source>
</evidence>
<dbReference type="PANTHER" id="PTHR24421">
    <property type="entry name" value="NITRATE/NITRITE SENSOR PROTEIN NARX-RELATED"/>
    <property type="match status" value="1"/>
</dbReference>
<name>A0AAU7UT35_9NOCA</name>
<dbReference type="Gene3D" id="1.20.5.1930">
    <property type="match status" value="1"/>
</dbReference>
<evidence type="ECO:0000256" key="4">
    <source>
        <dbReference type="ARBA" id="ARBA00022679"/>
    </source>
</evidence>
<reference evidence="11" key="1">
    <citation type="submission" date="2023-08" db="EMBL/GenBank/DDBJ databases">
        <title>The novel hydrolase IpcH responsible for the initial isoprocarb degradation step in Rhodococcus sp. D-6.</title>
        <authorList>
            <person name="Zhu Q."/>
        </authorList>
    </citation>
    <scope>NUCLEOTIDE SEQUENCE</scope>
    <source>
        <strain evidence="11">D-6</strain>
    </source>
</reference>
<dbReference type="AlphaFoldDB" id="A0AAU7UT35"/>
<evidence type="ECO:0000256" key="1">
    <source>
        <dbReference type="ARBA" id="ARBA00000085"/>
    </source>
</evidence>
<evidence type="ECO:0000313" key="11">
    <source>
        <dbReference type="EMBL" id="XBW02941.1"/>
    </source>
</evidence>
<feature type="transmembrane region" description="Helical" evidence="9">
    <location>
        <begin position="20"/>
        <end position="42"/>
    </location>
</feature>
<dbReference type="Gene3D" id="3.30.565.10">
    <property type="entry name" value="Histidine kinase-like ATPase, C-terminal domain"/>
    <property type="match status" value="1"/>
</dbReference>
<feature type="domain" description="Signal transduction histidine kinase subgroup 3 dimerisation and phosphoacceptor" evidence="10">
    <location>
        <begin position="195"/>
        <end position="260"/>
    </location>
</feature>
<feature type="transmembrane region" description="Helical" evidence="9">
    <location>
        <begin position="141"/>
        <end position="159"/>
    </location>
</feature>
<dbReference type="EMBL" id="CP132970">
    <property type="protein sequence ID" value="XBW02941.1"/>
    <property type="molecule type" value="Genomic_DNA"/>
</dbReference>
<dbReference type="GO" id="GO:0005524">
    <property type="term" value="F:ATP binding"/>
    <property type="evidence" value="ECO:0007669"/>
    <property type="project" value="UniProtKB-KW"/>
</dbReference>
<dbReference type="CDD" id="cd16917">
    <property type="entry name" value="HATPase_UhpB-NarQ-NarX-like"/>
    <property type="match status" value="1"/>
</dbReference>
<feature type="transmembrane region" description="Helical" evidence="9">
    <location>
        <begin position="116"/>
        <end position="136"/>
    </location>
</feature>
<dbReference type="PANTHER" id="PTHR24421:SF10">
    <property type="entry name" value="NITRATE_NITRITE SENSOR PROTEIN NARQ"/>
    <property type="match status" value="1"/>
</dbReference>
<evidence type="ECO:0000259" key="10">
    <source>
        <dbReference type="Pfam" id="PF07730"/>
    </source>
</evidence>
<dbReference type="RefSeq" id="WP_064256107.1">
    <property type="nucleotide sequence ID" value="NZ_CP132970.1"/>
</dbReference>
<evidence type="ECO:0000256" key="8">
    <source>
        <dbReference type="ARBA" id="ARBA00023012"/>
    </source>
</evidence>
<accession>A0AAU7UT35</accession>
<keyword evidence="9" id="KW-1133">Transmembrane helix</keyword>
<dbReference type="SUPFAM" id="SSF55874">
    <property type="entry name" value="ATPase domain of HSP90 chaperone/DNA topoisomerase II/histidine kinase"/>
    <property type="match status" value="1"/>
</dbReference>
<evidence type="ECO:0000256" key="7">
    <source>
        <dbReference type="ARBA" id="ARBA00022840"/>
    </source>
</evidence>
<keyword evidence="6 11" id="KW-0418">Kinase</keyword>
<dbReference type="GO" id="GO:0046983">
    <property type="term" value="F:protein dimerization activity"/>
    <property type="evidence" value="ECO:0007669"/>
    <property type="project" value="InterPro"/>
</dbReference>
<dbReference type="EC" id="2.7.13.3" evidence="2"/>
<feature type="transmembrane region" description="Helical" evidence="9">
    <location>
        <begin position="48"/>
        <end position="65"/>
    </location>
</feature>
<keyword evidence="5" id="KW-0547">Nucleotide-binding</keyword>
<keyword evidence="7" id="KW-0067">ATP-binding</keyword>
<keyword evidence="9" id="KW-0812">Transmembrane</keyword>
<sequence>MDNRESEIRVGFVNPRYNSLLVALAYFAGGALLYALDLGVLVEDRPPQPLWVWLVLLACVCAPMTMRRTRPLLALLLGTVPVLVDLVVGPSLPVWIAYGDLLYTATLFGSARTSRFLERAPLVPIVVGAVALGVYFGELRIAVWAVSIAALVIVVPIWWARSVRTHRDAAEIERARAEALSRVAELDRRAAITTERQRLARDLHDVVAGHLSSIAIQSEAALRLRDSDPDRALTVLESVRSGSVAALQEMQSMVRLLRSDDTDDEITTAGRLADLEPLTASARAAGTSVRIDGRPPADLDAEVDLTAYRIVQETLTNAVKHAPGRPVTLRFDDTDGRLGIEVVNPIGDPDTPDPSPARGAGHGLRNIAERAAAVGGHARSGRDGNEWRTYVQLPIATRSTT</sequence>
<dbReference type="GO" id="GO:0016020">
    <property type="term" value="C:membrane"/>
    <property type="evidence" value="ECO:0007669"/>
    <property type="project" value="InterPro"/>
</dbReference>
<evidence type="ECO:0000256" key="9">
    <source>
        <dbReference type="SAM" id="Phobius"/>
    </source>
</evidence>
<keyword evidence="3" id="KW-0597">Phosphoprotein</keyword>
<evidence type="ECO:0000256" key="2">
    <source>
        <dbReference type="ARBA" id="ARBA00012438"/>
    </source>
</evidence>
<dbReference type="InterPro" id="IPR050482">
    <property type="entry name" value="Sensor_HK_TwoCompSys"/>
</dbReference>
<keyword evidence="4" id="KW-0808">Transferase</keyword>
<organism evidence="11">
    <name type="scientific">Rhodococcus sp. D-6</name>
    <dbReference type="NCBI Taxonomy" id="1387842"/>
    <lineage>
        <taxon>Bacteria</taxon>
        <taxon>Bacillati</taxon>
        <taxon>Actinomycetota</taxon>
        <taxon>Actinomycetes</taxon>
        <taxon>Mycobacteriales</taxon>
        <taxon>Nocardiaceae</taxon>
        <taxon>Rhodococcus</taxon>
    </lineage>
</organism>
<keyword evidence="8" id="KW-0902">Two-component regulatory system</keyword>
<dbReference type="Pfam" id="PF07730">
    <property type="entry name" value="HisKA_3"/>
    <property type="match status" value="1"/>
</dbReference>
<dbReference type="KEGG" id="rhox:RBB84_16730"/>
<comment type="catalytic activity">
    <reaction evidence="1">
        <text>ATP + protein L-histidine = ADP + protein N-phospho-L-histidine.</text>
        <dbReference type="EC" id="2.7.13.3"/>
    </reaction>
</comment>
<protein>
    <recommendedName>
        <fullName evidence="2">histidine kinase</fullName>
        <ecNumber evidence="2">2.7.13.3</ecNumber>
    </recommendedName>
</protein>
<dbReference type="InterPro" id="IPR036890">
    <property type="entry name" value="HATPase_C_sf"/>
</dbReference>
<dbReference type="InterPro" id="IPR011712">
    <property type="entry name" value="Sig_transdc_His_kin_sub3_dim/P"/>
</dbReference>
<keyword evidence="9" id="KW-0472">Membrane</keyword>